<proteinExistence type="predicted"/>
<dbReference type="AlphaFoldDB" id="A0A286G588"/>
<feature type="compositionally biased region" description="Low complexity" evidence="1">
    <location>
        <begin position="107"/>
        <end position="125"/>
    </location>
</feature>
<evidence type="ECO:0000313" key="3">
    <source>
        <dbReference type="EMBL" id="SOD90396.1"/>
    </source>
</evidence>
<sequence>MSCTRLLFALLTLSSLYSAKAQTGSLSINTDGSTADGSALLDVKSTNQGILVPRMNAQQRGLISSPATGLLVYQTDGTAGFYFYNGTAWTSLSASGTTGPKGDKGDTGATGLPGATGPEGATGPIGLTGPAGSTGAPGIQGNKGDTGLTGATGPEGATGPAGQGVPTGGTTGQVLSKIDGANYNTQWTTPSAGGGASLYTTDGTLTGNRTITLGGNTLDFAGTGSLGLNDNALRLRAASNGNHFLKYDASTDGPHLSGLTGGKLSYGAGGTNTALSWSNSGVDIIGSRVLIDGSSNGVFLNGSSSSRVYVSNGVDINGSSNGVYLSGSGVFVNSGSNRFSLPTSRGTNGQVLITNGSGSTSWGFLAGSPSIPTAYPNVEVSTAFTSQQAISSLSTGSTFTTLNFPSSNGANAVLTGSNTWNGTTFTVGSEGAGWYQITGNFVGVSSGSNGAFNIGYQVVLDKNSRFGTSPNAGTYPLAFTTYDSSSSSLFLKNHSLLQTVVYLSAGDNLSFRAQSFGDSTIAYTSTDGSSNVQIVRIR</sequence>
<feature type="compositionally biased region" description="Low complexity" evidence="1">
    <location>
        <begin position="146"/>
        <end position="158"/>
    </location>
</feature>
<keyword evidence="3" id="KW-0176">Collagen</keyword>
<gene>
    <name evidence="3" type="ORF">SAMN06269250_3403</name>
</gene>
<dbReference type="EMBL" id="OCNH01000002">
    <property type="protein sequence ID" value="SOD90396.1"/>
    <property type="molecule type" value="Genomic_DNA"/>
</dbReference>
<evidence type="ECO:0000256" key="2">
    <source>
        <dbReference type="SAM" id="SignalP"/>
    </source>
</evidence>
<protein>
    <submittedName>
        <fullName evidence="3">Collagen triple helix repeat-containing protein</fullName>
    </submittedName>
</protein>
<feature type="chain" id="PRO_5012764173" evidence="2">
    <location>
        <begin position="22"/>
        <end position="538"/>
    </location>
</feature>
<keyword evidence="4" id="KW-1185">Reference proteome</keyword>
<keyword evidence="2" id="KW-0732">Signal</keyword>
<evidence type="ECO:0000313" key="4">
    <source>
        <dbReference type="Proteomes" id="UP000219452"/>
    </source>
</evidence>
<reference evidence="4" key="1">
    <citation type="submission" date="2017-09" db="EMBL/GenBank/DDBJ databases">
        <authorList>
            <person name="Varghese N."/>
            <person name="Submissions S."/>
        </authorList>
    </citation>
    <scope>NUCLEOTIDE SEQUENCE [LARGE SCALE GENOMIC DNA]</scope>
    <source>
        <strain evidence="4">DSM 29961</strain>
    </source>
</reference>
<feature type="region of interest" description="Disordered" evidence="1">
    <location>
        <begin position="95"/>
        <end position="173"/>
    </location>
</feature>
<dbReference type="RefSeq" id="WP_097126939.1">
    <property type="nucleotide sequence ID" value="NZ_OCNH01000002.1"/>
</dbReference>
<feature type="signal peptide" evidence="2">
    <location>
        <begin position="1"/>
        <end position="21"/>
    </location>
</feature>
<dbReference type="OrthoDB" id="946948at2"/>
<organism evidence="3 4">
    <name type="scientific">Spirosoma fluviale</name>
    <dbReference type="NCBI Taxonomy" id="1597977"/>
    <lineage>
        <taxon>Bacteria</taxon>
        <taxon>Pseudomonadati</taxon>
        <taxon>Bacteroidota</taxon>
        <taxon>Cytophagia</taxon>
        <taxon>Cytophagales</taxon>
        <taxon>Cytophagaceae</taxon>
        <taxon>Spirosoma</taxon>
    </lineage>
</organism>
<dbReference type="Proteomes" id="UP000219452">
    <property type="component" value="Unassembled WGS sequence"/>
</dbReference>
<evidence type="ECO:0000256" key="1">
    <source>
        <dbReference type="SAM" id="MobiDB-lite"/>
    </source>
</evidence>
<feature type="compositionally biased region" description="Gly residues" evidence="1">
    <location>
        <begin position="159"/>
        <end position="171"/>
    </location>
</feature>
<name>A0A286G588_9BACT</name>
<accession>A0A286G588</accession>